<keyword evidence="5 7" id="KW-0378">Hydrolase</keyword>
<dbReference type="EMBL" id="CP001684">
    <property type="protein sequence ID" value="ACV22170.1"/>
    <property type="molecule type" value="Genomic_DNA"/>
</dbReference>
<dbReference type="InterPro" id="IPR050471">
    <property type="entry name" value="AB_hydrolase"/>
</dbReference>
<dbReference type="PANTHER" id="PTHR43433:SF5">
    <property type="entry name" value="AB HYDROLASE-1 DOMAIN-CONTAINING PROTEIN"/>
    <property type="match status" value="1"/>
</dbReference>
<feature type="active site" evidence="8">
    <location>
        <position position="246"/>
    </location>
</feature>
<dbReference type="ESTHER" id="slahd-c7n5i5">
    <property type="family name" value="Proline_iminopeptidase"/>
</dbReference>
<proteinExistence type="inferred from homology"/>
<dbReference type="GO" id="GO:0006508">
    <property type="term" value="P:proteolysis"/>
    <property type="evidence" value="ECO:0007669"/>
    <property type="project" value="InterPro"/>
</dbReference>
<dbReference type="AlphaFoldDB" id="C7N5I5"/>
<feature type="domain" description="AB hydrolase-1" evidence="9">
    <location>
        <begin position="31"/>
        <end position="280"/>
    </location>
</feature>
<organism evidence="10 11">
    <name type="scientific">Slackia heliotrinireducens (strain ATCC 29202 / DSM 20476 / NCTC 11029 / RHS 1)</name>
    <name type="common">Peptococcus heliotrinreducens</name>
    <dbReference type="NCBI Taxonomy" id="471855"/>
    <lineage>
        <taxon>Bacteria</taxon>
        <taxon>Bacillati</taxon>
        <taxon>Actinomycetota</taxon>
        <taxon>Coriobacteriia</taxon>
        <taxon>Eggerthellales</taxon>
        <taxon>Eggerthellaceae</taxon>
        <taxon>Slackia</taxon>
    </lineage>
</organism>
<feature type="active site" description="Proton donor" evidence="8">
    <location>
        <position position="273"/>
    </location>
</feature>
<dbReference type="EC" id="3.4.11.5" evidence="3"/>
<evidence type="ECO:0000256" key="8">
    <source>
        <dbReference type="PIRSR" id="PIRSR005539-1"/>
    </source>
</evidence>
<evidence type="ECO:0000256" key="1">
    <source>
        <dbReference type="ARBA" id="ARBA00001585"/>
    </source>
</evidence>
<dbReference type="eggNOG" id="COG2267">
    <property type="taxonomic scope" value="Bacteria"/>
</dbReference>
<dbReference type="SUPFAM" id="SSF53474">
    <property type="entry name" value="alpha/beta-Hydrolases"/>
    <property type="match status" value="1"/>
</dbReference>
<comment type="catalytic activity">
    <reaction evidence="1">
        <text>Release of N-terminal proline from a peptide.</text>
        <dbReference type="EC" id="3.4.11.5"/>
    </reaction>
</comment>
<sequence>MAFQTEGYIDFAGFKTYYRIFGEQKSNGKLPLVMLHGGPGFCHNYLLTYAYMADRYDRQIIFYDQLGCGRSAIPHQEDDFYSTDLWLEEFYVVREALGLDECHTFGSSWGGMLEMLIATHDDEGIHSMVINSSPVRIQTWLDEAKRLINYLPEHMQRAIQTAEATGDYDTPEAQEAIAEYYKRHVVGTYPPFPEFHAQSEAGMGECYLVMQGPSEFVCPGKLRDWDMREACRRIKVPCLAMSGTDDEGTPLTIKEGVDCIPGCEWVLIPNAVHEAHLLHPDLCMRTVEEFISRHE</sequence>
<dbReference type="Pfam" id="PF00561">
    <property type="entry name" value="Abhydrolase_1"/>
    <property type="match status" value="1"/>
</dbReference>
<evidence type="ECO:0000313" key="11">
    <source>
        <dbReference type="Proteomes" id="UP000002026"/>
    </source>
</evidence>
<gene>
    <name evidence="10" type="ordered locus">Shel_11350</name>
</gene>
<dbReference type="InterPro" id="IPR029058">
    <property type="entry name" value="AB_hydrolase_fold"/>
</dbReference>
<dbReference type="Gene3D" id="3.40.50.1820">
    <property type="entry name" value="alpha/beta hydrolase"/>
    <property type="match status" value="1"/>
</dbReference>
<dbReference type="HOGENOM" id="CLU_020336_15_0_11"/>
<dbReference type="STRING" id="471855.Shel_11350"/>
<dbReference type="Proteomes" id="UP000002026">
    <property type="component" value="Chromosome"/>
</dbReference>
<evidence type="ECO:0000256" key="7">
    <source>
        <dbReference type="PIRNR" id="PIRNR005539"/>
    </source>
</evidence>
<evidence type="ECO:0000256" key="5">
    <source>
        <dbReference type="ARBA" id="ARBA00022801"/>
    </source>
</evidence>
<comment type="similarity">
    <text evidence="2 7">Belongs to the peptidase S33 family.</text>
</comment>
<evidence type="ECO:0000256" key="3">
    <source>
        <dbReference type="ARBA" id="ARBA00012568"/>
    </source>
</evidence>
<keyword evidence="11" id="KW-1185">Reference proteome</keyword>
<dbReference type="InterPro" id="IPR002410">
    <property type="entry name" value="Peptidase_S33"/>
</dbReference>
<dbReference type="KEGG" id="shi:Shel_11350"/>
<evidence type="ECO:0000256" key="6">
    <source>
        <dbReference type="ARBA" id="ARBA00029605"/>
    </source>
</evidence>
<feature type="active site" description="Nucleophile" evidence="8">
    <location>
        <position position="108"/>
    </location>
</feature>
<accession>C7N5I5</accession>
<name>C7N5I5_SLAHD</name>
<dbReference type="NCBIfam" id="TIGR01250">
    <property type="entry name" value="pro_imino_pep_2"/>
    <property type="match status" value="1"/>
</dbReference>
<dbReference type="InterPro" id="IPR000073">
    <property type="entry name" value="AB_hydrolase_1"/>
</dbReference>
<dbReference type="InterPro" id="IPR005945">
    <property type="entry name" value="Pro_imino_pep"/>
</dbReference>
<dbReference type="GO" id="GO:0004177">
    <property type="term" value="F:aminopeptidase activity"/>
    <property type="evidence" value="ECO:0007669"/>
    <property type="project" value="UniProtKB-EC"/>
</dbReference>
<reference evidence="10 11" key="1">
    <citation type="journal article" date="2009" name="Stand. Genomic Sci.">
        <title>Complete genome sequence of Slackia heliotrinireducens type strain (RHS 1).</title>
        <authorList>
            <person name="Pukall R."/>
            <person name="Lapidus A."/>
            <person name="Nolan M."/>
            <person name="Copeland A."/>
            <person name="Glavina Del Rio T."/>
            <person name="Lucas S."/>
            <person name="Chen F."/>
            <person name="Tice H."/>
            <person name="Cheng J.F."/>
            <person name="Chertkov O."/>
            <person name="Bruce D."/>
            <person name="Goodwin L."/>
            <person name="Kuske C."/>
            <person name="Brettin T."/>
            <person name="Detter J.C."/>
            <person name="Han C."/>
            <person name="Pitluck S."/>
            <person name="Pati A."/>
            <person name="Mavrommatis K."/>
            <person name="Ivanova N."/>
            <person name="Ovchinnikova G."/>
            <person name="Chen A."/>
            <person name="Palaniappan K."/>
            <person name="Schneider S."/>
            <person name="Rohde M."/>
            <person name="Chain P."/>
            <person name="D'haeseleer P."/>
            <person name="Goker M."/>
            <person name="Bristow J."/>
            <person name="Eisen J.A."/>
            <person name="Markowitz V."/>
            <person name="Kyrpides N.C."/>
            <person name="Klenk H.P."/>
            <person name="Hugenholtz P."/>
        </authorList>
    </citation>
    <scope>NUCLEOTIDE SEQUENCE [LARGE SCALE GENOMIC DNA]</scope>
    <source>
        <strain evidence="11">ATCC 29202 / DSM 20476 / NCTC 11029 / RHS 1</strain>
    </source>
</reference>
<dbReference type="RefSeq" id="WP_012798273.1">
    <property type="nucleotide sequence ID" value="NC_013165.1"/>
</dbReference>
<dbReference type="PANTHER" id="PTHR43433">
    <property type="entry name" value="HYDROLASE, ALPHA/BETA FOLD FAMILY PROTEIN"/>
    <property type="match status" value="1"/>
</dbReference>
<dbReference type="PIRSF" id="PIRSF005539">
    <property type="entry name" value="Pept_S33_TRI_F1"/>
    <property type="match status" value="1"/>
</dbReference>
<evidence type="ECO:0000256" key="2">
    <source>
        <dbReference type="ARBA" id="ARBA00010088"/>
    </source>
</evidence>
<evidence type="ECO:0000259" key="9">
    <source>
        <dbReference type="Pfam" id="PF00561"/>
    </source>
</evidence>
<dbReference type="PRINTS" id="PR00793">
    <property type="entry name" value="PROAMNOPTASE"/>
</dbReference>
<evidence type="ECO:0000256" key="4">
    <source>
        <dbReference type="ARBA" id="ARBA00021843"/>
    </source>
</evidence>
<evidence type="ECO:0000313" key="10">
    <source>
        <dbReference type="EMBL" id="ACV22170.1"/>
    </source>
</evidence>
<protein>
    <recommendedName>
        <fullName evidence="4">Proline iminopeptidase</fullName>
        <ecNumber evidence="3">3.4.11.5</ecNumber>
    </recommendedName>
    <alternativeName>
        <fullName evidence="6">Prolyl aminopeptidase</fullName>
    </alternativeName>
</protein>